<dbReference type="Gene3D" id="3.40.50.200">
    <property type="entry name" value="Peptidase S8/S53 domain"/>
    <property type="match status" value="1"/>
</dbReference>
<feature type="domain" description="Peptidase S53" evidence="1">
    <location>
        <begin position="61"/>
        <end position="396"/>
    </location>
</feature>
<dbReference type="InterPro" id="IPR050819">
    <property type="entry name" value="Tripeptidyl-peptidase_I"/>
</dbReference>
<gene>
    <name evidence="2" type="ORF">Airi02_063490</name>
</gene>
<sequence length="399" mass="41598">MRLVRIRLPLLALMSLALIVIPSVAAAQRGLPYRRVCEPSPGAGRAFCLALFRSDLPRITTVSPGLLPPGYGPAEIRDAYRLPAAGFGRTVAIVVAFDDPSAEQDLAVYRNQYGLPPCTTANGCFRKIDQNGGTRYPPSDAGWAGEASLDMDAVSAACPYCRILLVEANDSFFGNLFAAEDQAVAQGARFVSNSWGANEFSGEDLFDRRLAGHSGVAFTFASGDQGYGHQLYPAASPYVTAVGGTSLVRARNSRGWVEGAWSGAGSGCSPYAPKPSFQRDLSCPRRTAADVSADADPMTGLAVYDSFEFSGWRVFGGTSASAPLLAAMYALAGNPGTAGQPNSFPYARPWAFNDIVTGANGSCGGSYLCTAVVGYDGPTGIGTPNGVAGLTNGPIAASR</sequence>
<dbReference type="InterPro" id="IPR000209">
    <property type="entry name" value="Peptidase_S8/S53_dom"/>
</dbReference>
<organism evidence="2 3">
    <name type="scientific">Actinoallomurus iriomotensis</name>
    <dbReference type="NCBI Taxonomy" id="478107"/>
    <lineage>
        <taxon>Bacteria</taxon>
        <taxon>Bacillati</taxon>
        <taxon>Actinomycetota</taxon>
        <taxon>Actinomycetes</taxon>
        <taxon>Streptosporangiales</taxon>
        <taxon>Thermomonosporaceae</taxon>
        <taxon>Actinoallomurus</taxon>
    </lineage>
</organism>
<dbReference type="Pfam" id="PF00082">
    <property type="entry name" value="Peptidase_S8"/>
    <property type="match status" value="1"/>
</dbReference>
<reference evidence="2" key="1">
    <citation type="submission" date="2023-03" db="EMBL/GenBank/DDBJ databases">
        <title>Actinoallomurus iriomotensis NBRC 103684.</title>
        <authorList>
            <person name="Ichikawa N."/>
            <person name="Sato H."/>
            <person name="Tonouchi N."/>
        </authorList>
    </citation>
    <scope>NUCLEOTIDE SEQUENCE</scope>
    <source>
        <strain evidence="2">NBRC 103684</strain>
    </source>
</reference>
<dbReference type="PANTHER" id="PTHR14218:SF15">
    <property type="entry name" value="TRIPEPTIDYL-PEPTIDASE 1"/>
    <property type="match status" value="1"/>
</dbReference>
<dbReference type="GO" id="GO:0006508">
    <property type="term" value="P:proteolysis"/>
    <property type="evidence" value="ECO:0007669"/>
    <property type="project" value="InterPro"/>
</dbReference>
<dbReference type="PROSITE" id="PS51695">
    <property type="entry name" value="SEDOLISIN"/>
    <property type="match status" value="1"/>
</dbReference>
<dbReference type="Proteomes" id="UP001165074">
    <property type="component" value="Unassembled WGS sequence"/>
</dbReference>
<dbReference type="PANTHER" id="PTHR14218">
    <property type="entry name" value="PROTEASE S8 TRIPEPTIDYL PEPTIDASE I CLN2"/>
    <property type="match status" value="1"/>
</dbReference>
<dbReference type="GO" id="GO:0008240">
    <property type="term" value="F:tripeptidyl-peptidase activity"/>
    <property type="evidence" value="ECO:0007669"/>
    <property type="project" value="TreeGrafter"/>
</dbReference>
<evidence type="ECO:0000313" key="3">
    <source>
        <dbReference type="Proteomes" id="UP001165074"/>
    </source>
</evidence>
<evidence type="ECO:0000313" key="2">
    <source>
        <dbReference type="EMBL" id="GLY88420.1"/>
    </source>
</evidence>
<keyword evidence="3" id="KW-1185">Reference proteome</keyword>
<name>A0A9W6S9W8_9ACTN</name>
<dbReference type="EMBL" id="BSTK01000010">
    <property type="protein sequence ID" value="GLY88420.1"/>
    <property type="molecule type" value="Genomic_DNA"/>
</dbReference>
<dbReference type="InterPro" id="IPR036852">
    <property type="entry name" value="Peptidase_S8/S53_dom_sf"/>
</dbReference>
<dbReference type="GO" id="GO:0004252">
    <property type="term" value="F:serine-type endopeptidase activity"/>
    <property type="evidence" value="ECO:0007669"/>
    <property type="project" value="InterPro"/>
</dbReference>
<dbReference type="SUPFAM" id="SSF52743">
    <property type="entry name" value="Subtilisin-like"/>
    <property type="match status" value="1"/>
</dbReference>
<dbReference type="AlphaFoldDB" id="A0A9W6S9W8"/>
<comment type="caution">
    <text evidence="2">The sequence shown here is derived from an EMBL/GenBank/DDBJ whole genome shotgun (WGS) entry which is preliminary data.</text>
</comment>
<accession>A0A9W6S9W8</accession>
<protein>
    <submittedName>
        <fullName evidence="2">Peptidase S8</fullName>
    </submittedName>
</protein>
<dbReference type="InterPro" id="IPR030400">
    <property type="entry name" value="Sedolisin_dom"/>
</dbReference>
<dbReference type="CDD" id="cd04056">
    <property type="entry name" value="Peptidases_S53"/>
    <property type="match status" value="1"/>
</dbReference>
<proteinExistence type="predicted"/>
<evidence type="ECO:0000259" key="1">
    <source>
        <dbReference type="PROSITE" id="PS51695"/>
    </source>
</evidence>